<evidence type="ECO:0000313" key="3">
    <source>
        <dbReference type="WBParaSite" id="snap_masked-unitig_27674-processed-gene-0.3-mRNA-1"/>
    </source>
</evidence>
<dbReference type="AlphaFoldDB" id="A0A1I8JPF0"/>
<name>A0A1I8JPF0_9PLAT</name>
<dbReference type="Proteomes" id="UP000095280">
    <property type="component" value="Unplaced"/>
</dbReference>
<organism evidence="2 3">
    <name type="scientific">Macrostomum lignano</name>
    <dbReference type="NCBI Taxonomy" id="282301"/>
    <lineage>
        <taxon>Eukaryota</taxon>
        <taxon>Metazoa</taxon>
        <taxon>Spiralia</taxon>
        <taxon>Lophotrochozoa</taxon>
        <taxon>Platyhelminthes</taxon>
        <taxon>Rhabditophora</taxon>
        <taxon>Macrostomorpha</taxon>
        <taxon>Macrostomida</taxon>
        <taxon>Macrostomidae</taxon>
        <taxon>Macrostomum</taxon>
    </lineage>
</organism>
<reference evidence="3" key="1">
    <citation type="submission" date="2016-11" db="UniProtKB">
        <authorList>
            <consortium name="WormBaseParasite"/>
        </authorList>
    </citation>
    <scope>IDENTIFICATION</scope>
</reference>
<accession>A0A1I8JPF0</accession>
<evidence type="ECO:0000313" key="2">
    <source>
        <dbReference type="Proteomes" id="UP000095280"/>
    </source>
</evidence>
<keyword evidence="2" id="KW-1185">Reference proteome</keyword>
<proteinExistence type="predicted"/>
<feature type="region of interest" description="Disordered" evidence="1">
    <location>
        <begin position="52"/>
        <end position="71"/>
    </location>
</feature>
<protein>
    <submittedName>
        <fullName evidence="3">TLDc domain-containing protein</fullName>
    </submittedName>
</protein>
<evidence type="ECO:0000256" key="1">
    <source>
        <dbReference type="SAM" id="MobiDB-lite"/>
    </source>
</evidence>
<sequence>RSVSKSDSNSKPTDLLSIRSLPRSLTVRLAACQLRLWPDELPLLSDCMATDGCSGHRRSQPRQPRQSSDFRAALSVETSALRVQIFQNARPQPKNSNHGNQTASGGGGGNAFCFQLGGFQRLI</sequence>
<dbReference type="WBParaSite" id="snap_masked-unitig_27674-processed-gene-0.3-mRNA-1">
    <property type="protein sequence ID" value="snap_masked-unitig_27674-processed-gene-0.3-mRNA-1"/>
    <property type="gene ID" value="snap_masked-unitig_27674-processed-gene-0.3"/>
</dbReference>